<dbReference type="EC" id="2.7.7.2" evidence="15"/>
<dbReference type="NCBIfam" id="TIGR00083">
    <property type="entry name" value="ribF"/>
    <property type="match status" value="1"/>
</dbReference>
<dbReference type="PANTHER" id="PTHR22749">
    <property type="entry name" value="RIBOFLAVIN KINASE/FMN ADENYLYLTRANSFERASE"/>
    <property type="match status" value="1"/>
</dbReference>
<comment type="pathway">
    <text evidence="3 15">Cofactor biosynthesis; FMN biosynthesis; FMN from riboflavin (ATP route): step 1/1.</text>
</comment>
<dbReference type="GO" id="GO:0009231">
    <property type="term" value="P:riboflavin biosynthetic process"/>
    <property type="evidence" value="ECO:0007669"/>
    <property type="project" value="InterPro"/>
</dbReference>
<evidence type="ECO:0000313" key="18">
    <source>
        <dbReference type="Proteomes" id="UP000652681"/>
    </source>
</evidence>
<evidence type="ECO:0000256" key="7">
    <source>
        <dbReference type="ARBA" id="ARBA00022695"/>
    </source>
</evidence>
<keyword evidence="6 15" id="KW-0808">Transferase</keyword>
<dbReference type="Gene3D" id="3.40.50.620">
    <property type="entry name" value="HUPs"/>
    <property type="match status" value="1"/>
</dbReference>
<evidence type="ECO:0000256" key="14">
    <source>
        <dbReference type="ARBA" id="ARBA00049494"/>
    </source>
</evidence>
<dbReference type="InterPro" id="IPR014729">
    <property type="entry name" value="Rossmann-like_a/b/a_fold"/>
</dbReference>
<gene>
    <name evidence="17" type="ORF">H9Y05_12015</name>
</gene>
<evidence type="ECO:0000256" key="2">
    <source>
        <dbReference type="ARBA" id="ARBA00004726"/>
    </source>
</evidence>
<keyword evidence="7 15" id="KW-0548">Nucleotidyltransferase</keyword>
<keyword evidence="12" id="KW-0511">Multifunctional enzyme</keyword>
<evidence type="ECO:0000256" key="3">
    <source>
        <dbReference type="ARBA" id="ARBA00005201"/>
    </source>
</evidence>
<dbReference type="GO" id="GO:0006747">
    <property type="term" value="P:FAD biosynthetic process"/>
    <property type="evidence" value="ECO:0007669"/>
    <property type="project" value="UniProtKB-UniRule"/>
</dbReference>
<dbReference type="Proteomes" id="UP000652681">
    <property type="component" value="Unassembled WGS sequence"/>
</dbReference>
<dbReference type="Gene3D" id="2.40.30.30">
    <property type="entry name" value="Riboflavin kinase-like"/>
    <property type="match status" value="1"/>
</dbReference>
<evidence type="ECO:0000256" key="6">
    <source>
        <dbReference type="ARBA" id="ARBA00022679"/>
    </source>
</evidence>
<dbReference type="PANTHER" id="PTHR22749:SF6">
    <property type="entry name" value="RIBOFLAVIN KINASE"/>
    <property type="match status" value="1"/>
</dbReference>
<evidence type="ECO:0000256" key="9">
    <source>
        <dbReference type="ARBA" id="ARBA00022777"/>
    </source>
</evidence>
<dbReference type="InterPro" id="IPR023468">
    <property type="entry name" value="Riboflavin_kinase"/>
</dbReference>
<comment type="function">
    <text evidence="1">Catalyzes the phosphorylation of riboflavin to FMN followed by the adenylation of FMN to FAD.</text>
</comment>
<comment type="caution">
    <text evidence="17">The sequence shown here is derived from an EMBL/GenBank/DDBJ whole genome shotgun (WGS) entry which is preliminary data.</text>
</comment>
<dbReference type="GO" id="GO:0009398">
    <property type="term" value="P:FMN biosynthetic process"/>
    <property type="evidence" value="ECO:0007669"/>
    <property type="project" value="UniProtKB-UniRule"/>
</dbReference>
<proteinExistence type="inferred from homology"/>
<dbReference type="InterPro" id="IPR015865">
    <property type="entry name" value="Riboflavin_kinase_bac/euk"/>
</dbReference>
<dbReference type="EMBL" id="JACVEL010000008">
    <property type="protein sequence ID" value="MBC9813193.1"/>
    <property type="molecule type" value="Genomic_DNA"/>
</dbReference>
<keyword evidence="9 15" id="KW-0418">Kinase</keyword>
<dbReference type="FunFam" id="3.40.50.620:FF:000021">
    <property type="entry name" value="Riboflavin biosynthesis protein"/>
    <property type="match status" value="1"/>
</dbReference>
<dbReference type="NCBIfam" id="NF004162">
    <property type="entry name" value="PRK05627.1-5"/>
    <property type="match status" value="1"/>
</dbReference>
<accession>A0A8J6U0F0</accession>
<dbReference type="UniPathway" id="UPA00277">
    <property type="reaction ID" value="UER00407"/>
</dbReference>
<dbReference type="AlphaFoldDB" id="A0A8J6U0F0"/>
<keyword evidence="11 15" id="KW-0067">ATP-binding</keyword>
<dbReference type="UniPathway" id="UPA00276">
    <property type="reaction ID" value="UER00406"/>
</dbReference>
<dbReference type="RefSeq" id="WP_216714428.1">
    <property type="nucleotide sequence ID" value="NZ_JACVEL010000008.1"/>
</dbReference>
<keyword evidence="10 15" id="KW-0274">FAD</keyword>
<dbReference type="SUPFAM" id="SSF82114">
    <property type="entry name" value="Riboflavin kinase-like"/>
    <property type="match status" value="1"/>
</dbReference>
<evidence type="ECO:0000256" key="1">
    <source>
        <dbReference type="ARBA" id="ARBA00002121"/>
    </source>
</evidence>
<dbReference type="EC" id="2.7.1.26" evidence="15"/>
<evidence type="ECO:0000256" key="4">
    <source>
        <dbReference type="ARBA" id="ARBA00022630"/>
    </source>
</evidence>
<sequence length="312" mass="35244">MKIFHNFEQINNIPNPVLTIGTFDGVHLGHQKIISYLNREAEKINGESVLFTFYPHPKMILNPDNHGIKLIQTQEEKLEKLEQTGLQNIIIHPFTPEFSQLTAEEFVRDFLVQKLHVKHLVIGYDHQFGKNREGSIDFLKAVAPAFGFGITEISAEEIDEVNISSTKIRTAILSGDIETANSFLGSPFSIRGEVVKGKQNGRSFGFPTANLDLKYNHKLLPPDGIYVVQVKTGAICHNGILSIGTNPTIADNNERTVEVYLLDFSGDLYGTVLDVELLHFIRPSVKFDSIDQLIHQMKEDEIYTRHYFSTVH</sequence>
<feature type="domain" description="Riboflavin kinase" evidence="16">
    <location>
        <begin position="183"/>
        <end position="309"/>
    </location>
</feature>
<dbReference type="Pfam" id="PF01687">
    <property type="entry name" value="Flavokinase"/>
    <property type="match status" value="1"/>
</dbReference>
<keyword evidence="5 15" id="KW-0288">FMN</keyword>
<dbReference type="SUPFAM" id="SSF52374">
    <property type="entry name" value="Nucleotidylyl transferase"/>
    <property type="match status" value="1"/>
</dbReference>
<evidence type="ECO:0000256" key="8">
    <source>
        <dbReference type="ARBA" id="ARBA00022741"/>
    </source>
</evidence>
<evidence type="ECO:0000256" key="13">
    <source>
        <dbReference type="ARBA" id="ARBA00047880"/>
    </source>
</evidence>
<dbReference type="InterPro" id="IPR002606">
    <property type="entry name" value="Riboflavin_kinase_bac"/>
</dbReference>
<evidence type="ECO:0000256" key="12">
    <source>
        <dbReference type="ARBA" id="ARBA00023268"/>
    </source>
</evidence>
<dbReference type="CDD" id="cd02064">
    <property type="entry name" value="FAD_synthetase_N"/>
    <property type="match status" value="1"/>
</dbReference>
<dbReference type="GO" id="GO:0008531">
    <property type="term" value="F:riboflavin kinase activity"/>
    <property type="evidence" value="ECO:0007669"/>
    <property type="project" value="UniProtKB-UniRule"/>
</dbReference>
<reference evidence="17" key="1">
    <citation type="submission" date="2020-09" db="EMBL/GenBank/DDBJ databases">
        <title>Taishania pollutisoli gen. nov., sp. nov., Isolated from Tetrabromobisphenol A-Contaminated Soil.</title>
        <authorList>
            <person name="Chen Q."/>
        </authorList>
    </citation>
    <scope>NUCLEOTIDE SEQUENCE</scope>
    <source>
        <strain evidence="17">CZZ-1</strain>
    </source>
</reference>
<evidence type="ECO:0000256" key="15">
    <source>
        <dbReference type="PIRNR" id="PIRNR004491"/>
    </source>
</evidence>
<keyword evidence="8 15" id="KW-0547">Nucleotide-binding</keyword>
<evidence type="ECO:0000259" key="16">
    <source>
        <dbReference type="SMART" id="SM00904"/>
    </source>
</evidence>
<dbReference type="SMART" id="SM00904">
    <property type="entry name" value="Flavokinase"/>
    <property type="match status" value="1"/>
</dbReference>
<dbReference type="FunFam" id="2.40.30.30:FF:000003">
    <property type="entry name" value="Riboflavin biosynthesis protein"/>
    <property type="match status" value="1"/>
</dbReference>
<protein>
    <recommendedName>
        <fullName evidence="15">Riboflavin biosynthesis protein</fullName>
    </recommendedName>
    <domain>
        <recommendedName>
            <fullName evidence="15">Riboflavin kinase</fullName>
            <ecNumber evidence="15">2.7.1.26</ecNumber>
        </recommendedName>
        <alternativeName>
            <fullName evidence="15">Flavokinase</fullName>
        </alternativeName>
    </domain>
    <domain>
        <recommendedName>
            <fullName evidence="15">FMN adenylyltransferase</fullName>
            <ecNumber evidence="15">2.7.7.2</ecNumber>
        </recommendedName>
        <alternativeName>
            <fullName evidence="15">FAD pyrophosphorylase</fullName>
        </alternativeName>
        <alternativeName>
            <fullName evidence="15">FAD synthase</fullName>
        </alternativeName>
    </domain>
</protein>
<evidence type="ECO:0000256" key="5">
    <source>
        <dbReference type="ARBA" id="ARBA00022643"/>
    </source>
</evidence>
<name>A0A8J6U0F0_9FLAO</name>
<dbReference type="PIRSF" id="PIRSF004491">
    <property type="entry name" value="FAD_Synth"/>
    <property type="match status" value="1"/>
</dbReference>
<dbReference type="InterPro" id="IPR015864">
    <property type="entry name" value="FAD_synthase"/>
</dbReference>
<keyword evidence="18" id="KW-1185">Reference proteome</keyword>
<comment type="catalytic activity">
    <reaction evidence="13 15">
        <text>riboflavin + ATP = FMN + ADP + H(+)</text>
        <dbReference type="Rhea" id="RHEA:14357"/>
        <dbReference type="ChEBI" id="CHEBI:15378"/>
        <dbReference type="ChEBI" id="CHEBI:30616"/>
        <dbReference type="ChEBI" id="CHEBI:57986"/>
        <dbReference type="ChEBI" id="CHEBI:58210"/>
        <dbReference type="ChEBI" id="CHEBI:456216"/>
        <dbReference type="EC" id="2.7.1.26"/>
    </reaction>
</comment>
<evidence type="ECO:0000313" key="17">
    <source>
        <dbReference type="EMBL" id="MBC9813193.1"/>
    </source>
</evidence>
<evidence type="ECO:0000256" key="11">
    <source>
        <dbReference type="ARBA" id="ARBA00022840"/>
    </source>
</evidence>
<keyword evidence="4 15" id="KW-0285">Flavoprotein</keyword>
<dbReference type="NCBIfam" id="NF004160">
    <property type="entry name" value="PRK05627.1-3"/>
    <property type="match status" value="1"/>
</dbReference>
<comment type="similarity">
    <text evidence="15">Belongs to the ribF family.</text>
</comment>
<dbReference type="InterPro" id="IPR023465">
    <property type="entry name" value="Riboflavin_kinase_dom_sf"/>
</dbReference>
<evidence type="ECO:0000256" key="10">
    <source>
        <dbReference type="ARBA" id="ARBA00022827"/>
    </source>
</evidence>
<comment type="catalytic activity">
    <reaction evidence="14 15">
        <text>FMN + ATP + H(+) = FAD + diphosphate</text>
        <dbReference type="Rhea" id="RHEA:17237"/>
        <dbReference type="ChEBI" id="CHEBI:15378"/>
        <dbReference type="ChEBI" id="CHEBI:30616"/>
        <dbReference type="ChEBI" id="CHEBI:33019"/>
        <dbReference type="ChEBI" id="CHEBI:57692"/>
        <dbReference type="ChEBI" id="CHEBI:58210"/>
        <dbReference type="EC" id="2.7.7.2"/>
    </reaction>
</comment>
<dbReference type="GO" id="GO:0005524">
    <property type="term" value="F:ATP binding"/>
    <property type="evidence" value="ECO:0007669"/>
    <property type="project" value="UniProtKB-UniRule"/>
</dbReference>
<dbReference type="Pfam" id="PF06574">
    <property type="entry name" value="FAD_syn"/>
    <property type="match status" value="1"/>
</dbReference>
<organism evidence="17 18">
    <name type="scientific">Taishania pollutisoli</name>
    <dbReference type="NCBI Taxonomy" id="2766479"/>
    <lineage>
        <taxon>Bacteria</taxon>
        <taxon>Pseudomonadati</taxon>
        <taxon>Bacteroidota</taxon>
        <taxon>Flavobacteriia</taxon>
        <taxon>Flavobacteriales</taxon>
        <taxon>Crocinitomicaceae</taxon>
        <taxon>Taishania</taxon>
    </lineage>
</organism>
<dbReference type="GO" id="GO:0003919">
    <property type="term" value="F:FMN adenylyltransferase activity"/>
    <property type="evidence" value="ECO:0007669"/>
    <property type="project" value="UniProtKB-UniRule"/>
</dbReference>
<comment type="pathway">
    <text evidence="2 15">Cofactor biosynthesis; FAD biosynthesis; FAD from FMN: step 1/1.</text>
</comment>